<dbReference type="Proteomes" id="UP001458880">
    <property type="component" value="Unassembled WGS sequence"/>
</dbReference>
<reference evidence="1 2" key="1">
    <citation type="journal article" date="2024" name="BMC Genomics">
        <title>De novo assembly and annotation of Popillia japonica's genome with initial clues to its potential as an invasive pest.</title>
        <authorList>
            <person name="Cucini C."/>
            <person name="Boschi S."/>
            <person name="Funari R."/>
            <person name="Cardaioli E."/>
            <person name="Iannotti N."/>
            <person name="Marturano G."/>
            <person name="Paoli F."/>
            <person name="Bruttini M."/>
            <person name="Carapelli A."/>
            <person name="Frati F."/>
            <person name="Nardi F."/>
        </authorList>
    </citation>
    <scope>NUCLEOTIDE SEQUENCE [LARGE SCALE GENOMIC DNA]</scope>
    <source>
        <strain evidence="1">DMR45628</strain>
    </source>
</reference>
<dbReference type="AlphaFoldDB" id="A0AAW1K422"/>
<sequence length="81" mass="9296">MDLEHADCIHGIWKNVDITKCLGKKNTKLVETIASNTESPSRSLSYKQFSEIVAIQKVREIEDTEKTVTSQNEDHNKLYNM</sequence>
<organism evidence="1 2">
    <name type="scientific">Popillia japonica</name>
    <name type="common">Japanese beetle</name>
    <dbReference type="NCBI Taxonomy" id="7064"/>
    <lineage>
        <taxon>Eukaryota</taxon>
        <taxon>Metazoa</taxon>
        <taxon>Ecdysozoa</taxon>
        <taxon>Arthropoda</taxon>
        <taxon>Hexapoda</taxon>
        <taxon>Insecta</taxon>
        <taxon>Pterygota</taxon>
        <taxon>Neoptera</taxon>
        <taxon>Endopterygota</taxon>
        <taxon>Coleoptera</taxon>
        <taxon>Polyphaga</taxon>
        <taxon>Scarabaeiformia</taxon>
        <taxon>Scarabaeidae</taxon>
        <taxon>Rutelinae</taxon>
        <taxon>Popillia</taxon>
    </lineage>
</organism>
<proteinExistence type="predicted"/>
<protein>
    <submittedName>
        <fullName evidence="1">Uncharacterized protein</fullName>
    </submittedName>
</protein>
<comment type="caution">
    <text evidence="1">The sequence shown here is derived from an EMBL/GenBank/DDBJ whole genome shotgun (WGS) entry which is preliminary data.</text>
</comment>
<name>A0AAW1K422_POPJA</name>
<accession>A0AAW1K422</accession>
<evidence type="ECO:0000313" key="1">
    <source>
        <dbReference type="EMBL" id="KAK9712857.1"/>
    </source>
</evidence>
<gene>
    <name evidence="1" type="ORF">QE152_g24674</name>
</gene>
<dbReference type="EMBL" id="JASPKY010000256">
    <property type="protein sequence ID" value="KAK9712857.1"/>
    <property type="molecule type" value="Genomic_DNA"/>
</dbReference>
<keyword evidence="2" id="KW-1185">Reference proteome</keyword>
<evidence type="ECO:0000313" key="2">
    <source>
        <dbReference type="Proteomes" id="UP001458880"/>
    </source>
</evidence>